<dbReference type="EMBL" id="JBBLZC010000002">
    <property type="protein sequence ID" value="MEK0082221.1"/>
    <property type="molecule type" value="Genomic_DNA"/>
</dbReference>
<organism evidence="2 3">
    <name type="scientific">Benzoatithermus flavus</name>
    <dbReference type="NCBI Taxonomy" id="3108223"/>
    <lineage>
        <taxon>Bacteria</taxon>
        <taxon>Pseudomonadati</taxon>
        <taxon>Pseudomonadota</taxon>
        <taxon>Alphaproteobacteria</taxon>
        <taxon>Geminicoccales</taxon>
        <taxon>Geminicoccaceae</taxon>
        <taxon>Benzoatithermus</taxon>
    </lineage>
</organism>
<dbReference type="InterPro" id="IPR000182">
    <property type="entry name" value="GNAT_dom"/>
</dbReference>
<dbReference type="CDD" id="cd04301">
    <property type="entry name" value="NAT_SF"/>
    <property type="match status" value="1"/>
</dbReference>
<dbReference type="Pfam" id="PF13420">
    <property type="entry name" value="Acetyltransf_4"/>
    <property type="match status" value="1"/>
</dbReference>
<dbReference type="RefSeq" id="WP_418158069.1">
    <property type="nucleotide sequence ID" value="NZ_JBBLZC010000002.1"/>
</dbReference>
<dbReference type="PROSITE" id="PS51186">
    <property type="entry name" value="GNAT"/>
    <property type="match status" value="1"/>
</dbReference>
<dbReference type="SUPFAM" id="SSF55729">
    <property type="entry name" value="Acyl-CoA N-acyltransferases (Nat)"/>
    <property type="match status" value="1"/>
</dbReference>
<protein>
    <submittedName>
        <fullName evidence="2">N-acetyltransferase family protein</fullName>
    </submittedName>
</protein>
<evidence type="ECO:0000313" key="2">
    <source>
        <dbReference type="EMBL" id="MEK0082221.1"/>
    </source>
</evidence>
<dbReference type="PANTHER" id="PTHR43072:SF8">
    <property type="entry name" value="ACYLTRANSFERASE FABY-RELATED"/>
    <property type="match status" value="1"/>
</dbReference>
<keyword evidence="3" id="KW-1185">Reference proteome</keyword>
<dbReference type="Proteomes" id="UP001375743">
    <property type="component" value="Unassembled WGS sequence"/>
</dbReference>
<comment type="caution">
    <text evidence="2">The sequence shown here is derived from an EMBL/GenBank/DDBJ whole genome shotgun (WGS) entry which is preliminary data.</text>
</comment>
<sequence length="167" mass="18197">MRPEIRLRPAEPADLPAIHAIYAPEVLEGTATFELEPPDVEELGRRLAKVRALGLPWLVAELEGKVAGYAYAAPHRDRPAYRFTMEDSVYIARPARGRGIGRALLAAVVEESRRAGIRQMVAVIGDSANAGSIALHAACGFVHAGTLRAVGYKFGRWIDTILMQRAL</sequence>
<gene>
    <name evidence="2" type="ORF">U1T56_03585</name>
</gene>
<evidence type="ECO:0000313" key="3">
    <source>
        <dbReference type="Proteomes" id="UP001375743"/>
    </source>
</evidence>
<evidence type="ECO:0000259" key="1">
    <source>
        <dbReference type="PROSITE" id="PS51186"/>
    </source>
</evidence>
<name>A0ABU8XM12_9PROT</name>
<feature type="domain" description="N-acetyltransferase" evidence="1">
    <location>
        <begin position="5"/>
        <end position="167"/>
    </location>
</feature>
<dbReference type="InterPro" id="IPR016181">
    <property type="entry name" value="Acyl_CoA_acyltransferase"/>
</dbReference>
<proteinExistence type="predicted"/>
<dbReference type="PANTHER" id="PTHR43072">
    <property type="entry name" value="N-ACETYLTRANSFERASE"/>
    <property type="match status" value="1"/>
</dbReference>
<reference evidence="2 3" key="1">
    <citation type="submission" date="2024-01" db="EMBL/GenBank/DDBJ databases">
        <title>Multi-omics insights into the function and evolution of sodium benzoate biodegradation pathways in Benzoatithermus flavus gen. nov., sp. nov. from hot spring.</title>
        <authorList>
            <person name="Hu C.-J."/>
            <person name="Li W.-J."/>
        </authorList>
    </citation>
    <scope>NUCLEOTIDE SEQUENCE [LARGE SCALE GENOMIC DNA]</scope>
    <source>
        <strain evidence="2 3">SYSU G07066</strain>
    </source>
</reference>
<accession>A0ABU8XM12</accession>
<dbReference type="Gene3D" id="3.40.630.30">
    <property type="match status" value="1"/>
</dbReference>